<dbReference type="Pfam" id="PF13202">
    <property type="entry name" value="EF-hand_5"/>
    <property type="match status" value="1"/>
</dbReference>
<dbReference type="PROSITE" id="PS50222">
    <property type="entry name" value="EF_HAND_2"/>
    <property type="match status" value="2"/>
</dbReference>
<evidence type="ECO:0000256" key="2">
    <source>
        <dbReference type="SAM" id="MobiDB-lite"/>
    </source>
</evidence>
<gene>
    <name evidence="4" type="ORF">POBO1169_LOCUS6334</name>
</gene>
<feature type="domain" description="EF-hand" evidence="3">
    <location>
        <begin position="55"/>
        <end position="90"/>
    </location>
</feature>
<dbReference type="AlphaFoldDB" id="A0A7S0N545"/>
<feature type="region of interest" description="Disordered" evidence="2">
    <location>
        <begin position="1"/>
        <end position="31"/>
    </location>
</feature>
<name>A0A7S0N545_9CHLO</name>
<evidence type="ECO:0000256" key="1">
    <source>
        <dbReference type="ARBA" id="ARBA00022837"/>
    </source>
</evidence>
<dbReference type="InterPro" id="IPR018247">
    <property type="entry name" value="EF_Hand_1_Ca_BS"/>
</dbReference>
<feature type="region of interest" description="Disordered" evidence="2">
    <location>
        <begin position="158"/>
        <end position="187"/>
    </location>
</feature>
<dbReference type="EMBL" id="HBFA01012161">
    <property type="protein sequence ID" value="CAD8660348.1"/>
    <property type="molecule type" value="Transcribed_RNA"/>
</dbReference>
<dbReference type="PROSITE" id="PS00018">
    <property type="entry name" value="EF_HAND_1"/>
    <property type="match status" value="2"/>
</dbReference>
<keyword evidence="1" id="KW-0106">Calcium</keyword>
<dbReference type="InterPro" id="IPR011992">
    <property type="entry name" value="EF-hand-dom_pair"/>
</dbReference>
<reference evidence="4" key="1">
    <citation type="submission" date="2021-01" db="EMBL/GenBank/DDBJ databases">
        <authorList>
            <person name="Corre E."/>
            <person name="Pelletier E."/>
            <person name="Niang G."/>
            <person name="Scheremetjew M."/>
            <person name="Finn R."/>
            <person name="Kale V."/>
            <person name="Holt S."/>
            <person name="Cochrane G."/>
            <person name="Meng A."/>
            <person name="Brown T."/>
            <person name="Cohen L."/>
        </authorList>
    </citation>
    <scope>NUCLEOTIDE SEQUENCE</scope>
    <source>
        <strain evidence="4">CCMP722</strain>
    </source>
</reference>
<evidence type="ECO:0000313" key="4">
    <source>
        <dbReference type="EMBL" id="CAD8660348.1"/>
    </source>
</evidence>
<dbReference type="Pfam" id="PF13833">
    <property type="entry name" value="EF-hand_8"/>
    <property type="match status" value="1"/>
</dbReference>
<proteinExistence type="predicted"/>
<organism evidence="4">
    <name type="scientific">Pyramimonas obovata</name>
    <dbReference type="NCBI Taxonomy" id="1411642"/>
    <lineage>
        <taxon>Eukaryota</taxon>
        <taxon>Viridiplantae</taxon>
        <taxon>Chlorophyta</taxon>
        <taxon>Pyramimonadophyceae</taxon>
        <taxon>Pyramimonadales</taxon>
        <taxon>Pyramimonadaceae</taxon>
        <taxon>Pyramimonas</taxon>
        <taxon>Pyramimonas incertae sedis</taxon>
    </lineage>
</organism>
<dbReference type="InterPro" id="IPR002048">
    <property type="entry name" value="EF_hand_dom"/>
</dbReference>
<dbReference type="SUPFAM" id="SSF47473">
    <property type="entry name" value="EF-hand"/>
    <property type="match status" value="2"/>
</dbReference>
<protein>
    <recommendedName>
        <fullName evidence="3">EF-hand domain-containing protein</fullName>
    </recommendedName>
</protein>
<dbReference type="GO" id="GO:0005509">
    <property type="term" value="F:calcium ion binding"/>
    <property type="evidence" value="ECO:0007669"/>
    <property type="project" value="InterPro"/>
</dbReference>
<dbReference type="Gene3D" id="1.10.238.10">
    <property type="entry name" value="EF-hand"/>
    <property type="match status" value="2"/>
</dbReference>
<feature type="domain" description="EF-hand" evidence="3">
    <location>
        <begin position="360"/>
        <end position="395"/>
    </location>
</feature>
<sequence>MSYDSNAFESALDDALGPEPARWTEEEAPGQRRKIYDEAPESLADLLDDYEEYEERMRAIFTVFLSFDADQSGALSKAELSLLLKKSKMMEGVKDEIQNKFFQDLYTDSHGKEKEEIDFQEYTKFHNAVIGWRRRESLEPIDVKAFADRLLVSATTKKLQNETGSKRDKTKPRSLGSAEMQGRRRQEKLSNLATREQNRKAREVGDAGLALKLVLLFKKADKLKVGHISPDELFKTMQMEGWLTTKQDVRFGQGAQEKFLARYGISDITLTKLVQLMLPEKPIGKILTLIDEARKYLRRSVSMDRREQEFFKLRDEIKFMRVDLEDEELVEILSIFSSADLNSDRELSYEEFSNTLASIYSTLDLREIFDAIDIDKSGTVGVWEFVAFWTLGIDHRMELTNDFSKHLMGMVDQAPDIAVTIADRLSMKHRKISMAKEKTVLAVARGDHH</sequence>
<evidence type="ECO:0000259" key="3">
    <source>
        <dbReference type="PROSITE" id="PS50222"/>
    </source>
</evidence>
<dbReference type="SMART" id="SM00054">
    <property type="entry name" value="EFh"/>
    <property type="match status" value="4"/>
</dbReference>
<accession>A0A7S0N545</accession>